<dbReference type="Ensembl" id="ENSEAST00005079254.1">
    <property type="protein sequence ID" value="ENSEASP00005035173.1"/>
    <property type="gene ID" value="ENSEASG00005010595.2"/>
</dbReference>
<evidence type="ECO:0008006" key="4">
    <source>
        <dbReference type="Google" id="ProtNLM"/>
    </source>
</evidence>
<feature type="compositionally biased region" description="Basic and acidic residues" evidence="1">
    <location>
        <begin position="46"/>
        <end position="61"/>
    </location>
</feature>
<organism evidence="2 3">
    <name type="scientific">Equus asinus</name>
    <name type="common">Donkey</name>
    <name type="synonym">Equus africanus asinus</name>
    <dbReference type="NCBI Taxonomy" id="9793"/>
    <lineage>
        <taxon>Eukaryota</taxon>
        <taxon>Metazoa</taxon>
        <taxon>Chordata</taxon>
        <taxon>Craniata</taxon>
        <taxon>Vertebrata</taxon>
        <taxon>Euteleostomi</taxon>
        <taxon>Mammalia</taxon>
        <taxon>Eutheria</taxon>
        <taxon>Laurasiatheria</taxon>
        <taxon>Perissodactyla</taxon>
        <taxon>Equidae</taxon>
        <taxon>Equus</taxon>
    </lineage>
</organism>
<gene>
    <name evidence="2" type="primary">TLK2</name>
</gene>
<feature type="region of interest" description="Disordered" evidence="1">
    <location>
        <begin position="24"/>
        <end position="77"/>
    </location>
</feature>
<evidence type="ECO:0000256" key="1">
    <source>
        <dbReference type="SAM" id="MobiDB-lite"/>
    </source>
</evidence>
<evidence type="ECO:0000313" key="3">
    <source>
        <dbReference type="Proteomes" id="UP000694387"/>
    </source>
</evidence>
<evidence type="ECO:0000313" key="2">
    <source>
        <dbReference type="Ensembl" id="ENSEASP00005035173.1"/>
    </source>
</evidence>
<feature type="compositionally biased region" description="Polar residues" evidence="1">
    <location>
        <begin position="29"/>
        <end position="44"/>
    </location>
</feature>
<keyword evidence="3" id="KW-1185">Reference proteome</keyword>
<reference evidence="2 3" key="1">
    <citation type="journal article" date="2020" name="Nat. Commun.">
        <title>Donkey genomes provide new insights into domestication and selection for coat color.</title>
        <authorList>
            <person name="Wang"/>
            <person name="C."/>
            <person name="Li"/>
            <person name="H."/>
            <person name="Guo"/>
            <person name="Y."/>
            <person name="Huang"/>
            <person name="J."/>
            <person name="Sun"/>
            <person name="Y."/>
            <person name="Min"/>
            <person name="J."/>
            <person name="Wang"/>
            <person name="J."/>
            <person name="Fang"/>
            <person name="X."/>
            <person name="Zhao"/>
            <person name="Z."/>
            <person name="Wang"/>
            <person name="S."/>
            <person name="Zhang"/>
            <person name="Y."/>
            <person name="Liu"/>
            <person name="Q."/>
            <person name="Jiang"/>
            <person name="Q."/>
            <person name="Wang"/>
            <person name="X."/>
            <person name="Guo"/>
            <person name="Y."/>
            <person name="Yang"/>
            <person name="C."/>
            <person name="Wang"/>
            <person name="Y."/>
            <person name="Tian"/>
            <person name="F."/>
            <person name="Zhuang"/>
            <person name="G."/>
            <person name="Fan"/>
            <person name="Y."/>
            <person name="Gao"/>
            <person name="Q."/>
            <person name="Li"/>
            <person name="Y."/>
            <person name="Ju"/>
            <person name="Z."/>
            <person name="Li"/>
            <person name="J."/>
            <person name="Li"/>
            <person name="R."/>
            <person name="Hou"/>
            <person name="M."/>
            <person name="Yang"/>
            <person name="G."/>
            <person name="Liu"/>
            <person name="G."/>
            <person name="Liu"/>
            <person name="W."/>
            <person name="Guo"/>
            <person name="J."/>
            <person name="Pan"/>
            <person name="S."/>
            <person name="Fan"/>
            <person name="G."/>
            <person name="Zhang"/>
            <person name="W."/>
            <person name="Zhang"/>
            <person name="R."/>
            <person name="Yu"/>
            <person name="J."/>
            <person name="Zhang"/>
            <person name="X."/>
            <person name="Yin"/>
            <person name="Q."/>
            <person name="Ji"/>
            <person name="C."/>
            <person name="Jin"/>
            <person name="Y."/>
            <person name="Yue"/>
            <person name="G."/>
            <person name="Liu"/>
            <person name="M."/>
            <person name="Xu"/>
            <person name="J."/>
            <person name="Liu"/>
            <person name="S."/>
            <person name="Jordana"/>
            <person name="J."/>
            <person name="Noce"/>
            <person name="A."/>
            <person name="Amills"/>
            <person name="M."/>
            <person name="Wu"/>
            <person name="D.D."/>
            <person name="Li"/>
            <person name="S."/>
            <person name="Zhou"/>
            <person name="X. and Zhong"/>
            <person name="J."/>
        </authorList>
    </citation>
    <scope>NUCLEOTIDE SEQUENCE [LARGE SCALE GENOMIC DNA]</scope>
</reference>
<dbReference type="GeneTree" id="ENSGT00950000182984"/>
<reference evidence="2" key="3">
    <citation type="submission" date="2025-09" db="UniProtKB">
        <authorList>
            <consortium name="Ensembl"/>
        </authorList>
    </citation>
    <scope>IDENTIFICATION</scope>
</reference>
<sequence length="133" mass="14332">MMEELHSLDPRRQELLEARFTGVGVSKGPLNSESSNQSLCSVGSLSDKEVETPEKKQNDQRNRKRKAEPYETSQAASRAAPLWFGWQRCKGGIGGAVGSANPDVSDVSQTSAGHGAAGAEGSRPLLHFRFSEC</sequence>
<reference evidence="2" key="2">
    <citation type="submission" date="2025-08" db="UniProtKB">
        <authorList>
            <consortium name="Ensembl"/>
        </authorList>
    </citation>
    <scope>IDENTIFICATION</scope>
</reference>
<name>A0A9L0IDQ0_EQUAS</name>
<protein>
    <recommendedName>
        <fullName evidence="4">Tousled like kinase 2</fullName>
    </recommendedName>
</protein>
<dbReference type="Proteomes" id="UP000694387">
    <property type="component" value="Chromosome 13"/>
</dbReference>
<accession>A0A9L0IDQ0</accession>
<dbReference type="AlphaFoldDB" id="A0A9L0IDQ0"/>
<proteinExistence type="predicted"/>